<dbReference type="PROSITE" id="PS50885">
    <property type="entry name" value="HAMP"/>
    <property type="match status" value="1"/>
</dbReference>
<comment type="similarity">
    <text evidence="2">Belongs to the methyl-accepting chemotaxis (MCP) protein family.</text>
</comment>
<sequence length="584" mass="63371">MKFIKNMKISGKIGLLSVSFLIFLLIVGFVGINKIAVVQKNVKELNNLRLLPILELEDAKANVVYISNQINSSMASSDSETFKVYEEAISEKVQTLELVLSKHINDPDYQEFFVNYNEFLATKDAFITSQNDRFSNATTATNTPTPTEIVAAEMPTGPPEELEVVSSAINTVTQSFEEIISKQVDASQQTYINSENVYNSTKIILISLIIVCVVLTIMLSLVIIRATVAPIKIVTRKLKEISENGGDLTQRIDYNSKDEVGELSNSFDLFIDKLQLIIKEVASTAEEMNTSSTQLNRAIETFTRTLEEITNTVTEIASGTLDGASFAEETSVSVDDIVKFSQVTAKVSSDALEKGKNTKETAEIGVFNISEVVSSIEEIAESSKNVSSIISELDGSSKKIGDIIEIITSISAQTNLLALNAAIEAARAGEFGRGFSVVADEIRKLADESNTAAAQIAALVKDNQIKTSSAVNSVGEVEMKVGHGVTKASEVDASIKRILDNVNEIVLHIEQIDSGNVKQVQSTVEIGKAIKGIADTSNKMSKGTENISASIQEQLSTMSEIEQTTGNLAGMTNKMNQIIMDFKV</sequence>
<dbReference type="InterPro" id="IPR004089">
    <property type="entry name" value="MCPsignal_dom"/>
</dbReference>
<dbReference type="Pfam" id="PF00672">
    <property type="entry name" value="HAMP"/>
    <property type="match status" value="1"/>
</dbReference>
<dbReference type="InterPro" id="IPR003660">
    <property type="entry name" value="HAMP_dom"/>
</dbReference>
<keyword evidence="5" id="KW-1133">Transmembrane helix</keyword>
<reference evidence="9 10" key="1">
    <citation type="submission" date="2023-04" db="EMBL/GenBank/DDBJ databases">
        <title>Fusibacter bizertensis strain WBS, isolated from littoral bottom sediments of the Arctic seas - biochemical and genomic analysis.</title>
        <authorList>
            <person name="Brioukhanov A.L."/>
        </authorList>
    </citation>
    <scope>NUCLEOTIDE SEQUENCE [LARGE SCALE GENOMIC DNA]</scope>
    <source>
        <strain evidence="9 10">WBS</strain>
    </source>
</reference>
<keyword evidence="3" id="KW-0687">Ribonucleoprotein</keyword>
<protein>
    <submittedName>
        <fullName evidence="9">Methyl-accepting chemotaxis protein</fullName>
    </submittedName>
</protein>
<feature type="domain" description="Methyl-accepting transducer" evidence="6">
    <location>
        <begin position="298"/>
        <end position="534"/>
    </location>
</feature>
<dbReference type="Pfam" id="PF12729">
    <property type="entry name" value="4HB_MCP_1"/>
    <property type="match status" value="1"/>
</dbReference>
<evidence type="ECO:0000313" key="10">
    <source>
        <dbReference type="Proteomes" id="UP001158045"/>
    </source>
</evidence>
<keyword evidence="3" id="KW-0689">Ribosomal protein</keyword>
<evidence type="ECO:0000256" key="5">
    <source>
        <dbReference type="SAM" id="Phobius"/>
    </source>
</evidence>
<evidence type="ECO:0000256" key="3">
    <source>
        <dbReference type="PROSITE-ProRule" id="PRU00268"/>
    </source>
</evidence>
<dbReference type="Pfam" id="PF00015">
    <property type="entry name" value="MCPsignal"/>
    <property type="match status" value="1"/>
</dbReference>
<accession>A0ABT6NCG9</accession>
<dbReference type="CDD" id="cd06225">
    <property type="entry name" value="HAMP"/>
    <property type="match status" value="1"/>
</dbReference>
<organism evidence="9 10">
    <name type="scientific">Fusibacter bizertensis</name>
    <dbReference type="NCBI Taxonomy" id="1488331"/>
    <lineage>
        <taxon>Bacteria</taxon>
        <taxon>Bacillati</taxon>
        <taxon>Bacillota</taxon>
        <taxon>Clostridia</taxon>
        <taxon>Eubacteriales</taxon>
        <taxon>Eubacteriales Family XII. Incertae Sedis</taxon>
        <taxon>Fusibacter</taxon>
    </lineage>
</organism>
<dbReference type="PROSITE" id="PS50881">
    <property type="entry name" value="S5_DSRBD"/>
    <property type="match status" value="1"/>
</dbReference>
<keyword evidence="5" id="KW-0812">Transmembrane</keyword>
<dbReference type="CDD" id="cd11386">
    <property type="entry name" value="MCP_signal"/>
    <property type="match status" value="1"/>
</dbReference>
<evidence type="ECO:0000256" key="1">
    <source>
        <dbReference type="ARBA" id="ARBA00023224"/>
    </source>
</evidence>
<keyword evidence="5" id="KW-0472">Membrane</keyword>
<name>A0ABT6NCG9_9FIRM</name>
<evidence type="ECO:0000256" key="2">
    <source>
        <dbReference type="ARBA" id="ARBA00029447"/>
    </source>
</evidence>
<feature type="transmembrane region" description="Helical" evidence="5">
    <location>
        <begin position="203"/>
        <end position="228"/>
    </location>
</feature>
<keyword evidence="1 4" id="KW-0807">Transducer</keyword>
<dbReference type="EMBL" id="JARYZI010000004">
    <property type="protein sequence ID" value="MDH8678104.1"/>
    <property type="molecule type" value="Genomic_DNA"/>
</dbReference>
<dbReference type="PROSITE" id="PS50111">
    <property type="entry name" value="CHEMOTAXIS_TRANSDUC_2"/>
    <property type="match status" value="1"/>
</dbReference>
<feature type="domain" description="HAMP" evidence="8">
    <location>
        <begin position="225"/>
        <end position="279"/>
    </location>
</feature>
<dbReference type="Gene3D" id="1.10.8.500">
    <property type="entry name" value="HAMP domain in histidine kinase"/>
    <property type="match status" value="1"/>
</dbReference>
<dbReference type="RefSeq" id="WP_281093933.1">
    <property type="nucleotide sequence ID" value="NZ_JARYZI010000004.1"/>
</dbReference>
<dbReference type="InterPro" id="IPR024478">
    <property type="entry name" value="HlyB_4HB_MCP"/>
</dbReference>
<dbReference type="SMART" id="SM00304">
    <property type="entry name" value="HAMP"/>
    <property type="match status" value="1"/>
</dbReference>
<evidence type="ECO:0000259" key="7">
    <source>
        <dbReference type="PROSITE" id="PS50881"/>
    </source>
</evidence>
<evidence type="ECO:0000259" key="8">
    <source>
        <dbReference type="PROSITE" id="PS50885"/>
    </source>
</evidence>
<dbReference type="Gene3D" id="1.10.287.950">
    <property type="entry name" value="Methyl-accepting chemotaxis protein"/>
    <property type="match status" value="1"/>
</dbReference>
<evidence type="ECO:0000256" key="4">
    <source>
        <dbReference type="PROSITE-ProRule" id="PRU00284"/>
    </source>
</evidence>
<dbReference type="PANTHER" id="PTHR32089">
    <property type="entry name" value="METHYL-ACCEPTING CHEMOTAXIS PROTEIN MCPB"/>
    <property type="match status" value="1"/>
</dbReference>
<dbReference type="SUPFAM" id="SSF58104">
    <property type="entry name" value="Methyl-accepting chemotaxis protein (MCP) signaling domain"/>
    <property type="match status" value="1"/>
</dbReference>
<dbReference type="Proteomes" id="UP001158045">
    <property type="component" value="Unassembled WGS sequence"/>
</dbReference>
<feature type="transmembrane region" description="Helical" evidence="5">
    <location>
        <begin position="12"/>
        <end position="32"/>
    </location>
</feature>
<comment type="caution">
    <text evidence="9">The sequence shown here is derived from an EMBL/GenBank/DDBJ whole genome shotgun (WGS) entry which is preliminary data.</text>
</comment>
<dbReference type="PANTHER" id="PTHR32089:SF112">
    <property type="entry name" value="LYSOZYME-LIKE PROTEIN-RELATED"/>
    <property type="match status" value="1"/>
</dbReference>
<keyword evidence="10" id="KW-1185">Reference proteome</keyword>
<gene>
    <name evidence="9" type="ORF">QE109_08090</name>
</gene>
<dbReference type="InterPro" id="IPR013810">
    <property type="entry name" value="Ribosomal_uS5_N"/>
</dbReference>
<evidence type="ECO:0000313" key="9">
    <source>
        <dbReference type="EMBL" id="MDH8678104.1"/>
    </source>
</evidence>
<feature type="domain" description="S5 DRBM" evidence="7">
    <location>
        <begin position="446"/>
        <end position="509"/>
    </location>
</feature>
<evidence type="ECO:0000259" key="6">
    <source>
        <dbReference type="PROSITE" id="PS50111"/>
    </source>
</evidence>
<dbReference type="SMART" id="SM00283">
    <property type="entry name" value="MA"/>
    <property type="match status" value="1"/>
</dbReference>
<proteinExistence type="inferred from homology"/>